<dbReference type="EMBL" id="CP036269">
    <property type="protein sequence ID" value="QDT40354.1"/>
    <property type="molecule type" value="Genomic_DNA"/>
</dbReference>
<keyword evidence="8" id="KW-1185">Reference proteome</keyword>
<evidence type="ECO:0000313" key="8">
    <source>
        <dbReference type="Proteomes" id="UP000317171"/>
    </source>
</evidence>
<dbReference type="AlphaFoldDB" id="A0A517R8Y2"/>
<accession>A0A517R8Y2</accession>
<evidence type="ECO:0000256" key="3">
    <source>
        <dbReference type="ARBA" id="ARBA00023172"/>
    </source>
</evidence>
<dbReference type="Pfam" id="PF00589">
    <property type="entry name" value="Phage_integrase"/>
    <property type="match status" value="1"/>
</dbReference>
<dbReference type="PANTHER" id="PTHR30349:SF64">
    <property type="entry name" value="PROPHAGE INTEGRASE INTD-RELATED"/>
    <property type="match status" value="1"/>
</dbReference>
<dbReference type="InterPro" id="IPR002104">
    <property type="entry name" value="Integrase_catalytic"/>
</dbReference>
<dbReference type="InterPro" id="IPR044068">
    <property type="entry name" value="CB"/>
</dbReference>
<dbReference type="PROSITE" id="PS51900">
    <property type="entry name" value="CB"/>
    <property type="match status" value="1"/>
</dbReference>
<evidence type="ECO:0000259" key="5">
    <source>
        <dbReference type="PROSITE" id="PS51898"/>
    </source>
</evidence>
<keyword evidence="1" id="KW-0229">DNA integration</keyword>
<keyword evidence="2 4" id="KW-0238">DNA-binding</keyword>
<dbReference type="GO" id="GO:0015074">
    <property type="term" value="P:DNA integration"/>
    <property type="evidence" value="ECO:0007669"/>
    <property type="project" value="UniProtKB-KW"/>
</dbReference>
<sequence length="417" mass="48557">MASLENRTGYFNVVFRFGGKKYTRSLHTDDESEANRLLANLEQTVRDVKSGRISLPPDADIPTFLLSDGKLTTPHVSDSDSISETRLSLHDLFESFFTSLPDDSLEESTISLIKTHRNNLLRILGKDVVIEDIDLNALDLYSKKRRRENGRRKGKVSSYTIKKELVTLRRVLQWGKKRDKHDSEIPEIRDVQLPKSAERPIFQTFNEITVQIEQGDLTEEQQSELWECLYLRTDEIDQLIQHVRKKASHTFLYPMIVAAAHTGARRSELMRSQLTDIRGDVLIIREKKRRRGQESTRRVPMSSLLKETLQEWKDEHPGGKYTFALMDIFNQKQAKKARPITRDEAHSSFKRVLKNSKWSVIPGWHCLRHSFISNLASHSIDQRLIDEFVGHTTEEMRRRYRHLFPEVKQAAIRSVFH</sequence>
<dbReference type="OrthoDB" id="212062at2"/>
<dbReference type="KEGG" id="gaz:Pan241w_04100"/>
<dbReference type="PANTHER" id="PTHR30349">
    <property type="entry name" value="PHAGE INTEGRASE-RELATED"/>
    <property type="match status" value="1"/>
</dbReference>
<dbReference type="Proteomes" id="UP000317171">
    <property type="component" value="Chromosome"/>
</dbReference>
<dbReference type="Gene3D" id="1.10.443.10">
    <property type="entry name" value="Intergrase catalytic core"/>
    <property type="match status" value="1"/>
</dbReference>
<evidence type="ECO:0000256" key="1">
    <source>
        <dbReference type="ARBA" id="ARBA00022908"/>
    </source>
</evidence>
<feature type="domain" description="Core-binding (CB)" evidence="6">
    <location>
        <begin position="87"/>
        <end position="176"/>
    </location>
</feature>
<dbReference type="RefSeq" id="WP_145210145.1">
    <property type="nucleotide sequence ID" value="NZ_CP036269.1"/>
</dbReference>
<proteinExistence type="predicted"/>
<dbReference type="InterPro" id="IPR050090">
    <property type="entry name" value="Tyrosine_recombinase_XerCD"/>
</dbReference>
<reference evidence="7 8" key="1">
    <citation type="submission" date="2019-02" db="EMBL/GenBank/DDBJ databases">
        <title>Deep-cultivation of Planctomycetes and their phenomic and genomic characterization uncovers novel biology.</title>
        <authorList>
            <person name="Wiegand S."/>
            <person name="Jogler M."/>
            <person name="Boedeker C."/>
            <person name="Pinto D."/>
            <person name="Vollmers J."/>
            <person name="Rivas-Marin E."/>
            <person name="Kohn T."/>
            <person name="Peeters S.H."/>
            <person name="Heuer A."/>
            <person name="Rast P."/>
            <person name="Oberbeckmann S."/>
            <person name="Bunk B."/>
            <person name="Jeske O."/>
            <person name="Meyerdierks A."/>
            <person name="Storesund J.E."/>
            <person name="Kallscheuer N."/>
            <person name="Luecker S."/>
            <person name="Lage O.M."/>
            <person name="Pohl T."/>
            <person name="Merkel B.J."/>
            <person name="Hornburger P."/>
            <person name="Mueller R.-W."/>
            <person name="Bruemmer F."/>
            <person name="Labrenz M."/>
            <person name="Spormann A.M."/>
            <person name="Op den Camp H."/>
            <person name="Overmann J."/>
            <person name="Amann R."/>
            <person name="Jetten M.S.M."/>
            <person name="Mascher T."/>
            <person name="Medema M.H."/>
            <person name="Devos D.P."/>
            <person name="Kaster A.-K."/>
            <person name="Ovreas L."/>
            <person name="Rohde M."/>
            <person name="Galperin M.Y."/>
            <person name="Jogler C."/>
        </authorList>
    </citation>
    <scope>NUCLEOTIDE SEQUENCE [LARGE SCALE GENOMIC DNA]</scope>
    <source>
        <strain evidence="7 8">Pan241w</strain>
    </source>
</reference>
<evidence type="ECO:0000313" key="7">
    <source>
        <dbReference type="EMBL" id="QDT40354.1"/>
    </source>
</evidence>
<evidence type="ECO:0000256" key="4">
    <source>
        <dbReference type="PROSITE-ProRule" id="PRU01248"/>
    </source>
</evidence>
<gene>
    <name evidence="7" type="ORF">Pan241w_04100</name>
</gene>
<feature type="domain" description="Tyr recombinase" evidence="5">
    <location>
        <begin position="224"/>
        <end position="413"/>
    </location>
</feature>
<protein>
    <submittedName>
        <fullName evidence="7">Site-specific tyrosine recombinase XerC</fullName>
    </submittedName>
</protein>
<dbReference type="GO" id="GO:0006310">
    <property type="term" value="P:DNA recombination"/>
    <property type="evidence" value="ECO:0007669"/>
    <property type="project" value="UniProtKB-KW"/>
</dbReference>
<dbReference type="InterPro" id="IPR011010">
    <property type="entry name" value="DNA_brk_join_enz"/>
</dbReference>
<dbReference type="PROSITE" id="PS51898">
    <property type="entry name" value="TYR_RECOMBINASE"/>
    <property type="match status" value="1"/>
</dbReference>
<keyword evidence="3" id="KW-0233">DNA recombination</keyword>
<dbReference type="GO" id="GO:0003677">
    <property type="term" value="F:DNA binding"/>
    <property type="evidence" value="ECO:0007669"/>
    <property type="project" value="UniProtKB-UniRule"/>
</dbReference>
<name>A0A517R8Y2_9PLAN</name>
<organism evidence="7 8">
    <name type="scientific">Gimesia alba</name>
    <dbReference type="NCBI Taxonomy" id="2527973"/>
    <lineage>
        <taxon>Bacteria</taxon>
        <taxon>Pseudomonadati</taxon>
        <taxon>Planctomycetota</taxon>
        <taxon>Planctomycetia</taxon>
        <taxon>Planctomycetales</taxon>
        <taxon>Planctomycetaceae</taxon>
        <taxon>Gimesia</taxon>
    </lineage>
</organism>
<evidence type="ECO:0000256" key="2">
    <source>
        <dbReference type="ARBA" id="ARBA00023125"/>
    </source>
</evidence>
<dbReference type="InterPro" id="IPR013762">
    <property type="entry name" value="Integrase-like_cat_sf"/>
</dbReference>
<evidence type="ECO:0000259" key="6">
    <source>
        <dbReference type="PROSITE" id="PS51900"/>
    </source>
</evidence>
<dbReference type="SUPFAM" id="SSF56349">
    <property type="entry name" value="DNA breaking-rejoining enzymes"/>
    <property type="match status" value="1"/>
</dbReference>